<evidence type="ECO:0000313" key="7">
    <source>
        <dbReference type="Proteomes" id="UP000259273"/>
    </source>
</evidence>
<dbReference type="Gene3D" id="3.40.50.300">
    <property type="entry name" value="P-loop containing nucleotide triphosphate hydrolases"/>
    <property type="match status" value="1"/>
</dbReference>
<accession>A0A3C1KL72</accession>
<comment type="caution">
    <text evidence="6">The sequence shown here is derived from an EMBL/GenBank/DDBJ whole genome shotgun (WGS) entry which is preliminary data.</text>
</comment>
<dbReference type="InterPro" id="IPR027417">
    <property type="entry name" value="P-loop_NTPase"/>
</dbReference>
<dbReference type="InterPro" id="IPR017871">
    <property type="entry name" value="ABC_transporter-like_CS"/>
</dbReference>
<keyword evidence="4 6" id="KW-0067">ATP-binding</keyword>
<dbReference type="PROSITE" id="PS50893">
    <property type="entry name" value="ABC_TRANSPORTER_2"/>
    <property type="match status" value="1"/>
</dbReference>
<dbReference type="EMBL" id="DMND01000091">
    <property type="protein sequence ID" value="HAN27351.1"/>
    <property type="molecule type" value="Genomic_DNA"/>
</dbReference>
<protein>
    <submittedName>
        <fullName evidence="6">ABC transporter ATP-binding protein</fullName>
    </submittedName>
</protein>
<organism evidence="6 7">
    <name type="scientific">Haliea salexigens</name>
    <dbReference type="NCBI Taxonomy" id="287487"/>
    <lineage>
        <taxon>Bacteria</taxon>
        <taxon>Pseudomonadati</taxon>
        <taxon>Pseudomonadota</taxon>
        <taxon>Gammaproteobacteria</taxon>
        <taxon>Cellvibrionales</taxon>
        <taxon>Halieaceae</taxon>
        <taxon>Haliea</taxon>
    </lineage>
</organism>
<dbReference type="SMART" id="SM00382">
    <property type="entry name" value="AAA"/>
    <property type="match status" value="1"/>
</dbReference>
<evidence type="ECO:0000256" key="4">
    <source>
        <dbReference type="ARBA" id="ARBA00022840"/>
    </source>
</evidence>
<keyword evidence="3" id="KW-0547">Nucleotide-binding</keyword>
<evidence type="ECO:0000256" key="1">
    <source>
        <dbReference type="ARBA" id="ARBA00005417"/>
    </source>
</evidence>
<dbReference type="GO" id="GO:0016887">
    <property type="term" value="F:ATP hydrolysis activity"/>
    <property type="evidence" value="ECO:0007669"/>
    <property type="project" value="InterPro"/>
</dbReference>
<name>A0A3C1KL72_9GAMM</name>
<dbReference type="InterPro" id="IPR013563">
    <property type="entry name" value="Oligopep_ABC_C"/>
</dbReference>
<proteinExistence type="inferred from homology"/>
<dbReference type="FunFam" id="3.40.50.300:FF:000016">
    <property type="entry name" value="Oligopeptide ABC transporter ATP-binding component"/>
    <property type="match status" value="1"/>
</dbReference>
<evidence type="ECO:0000313" key="6">
    <source>
        <dbReference type="EMBL" id="HAN27351.1"/>
    </source>
</evidence>
<feature type="domain" description="ABC transporter" evidence="5">
    <location>
        <begin position="5"/>
        <end position="244"/>
    </location>
</feature>
<dbReference type="GO" id="GO:0015833">
    <property type="term" value="P:peptide transport"/>
    <property type="evidence" value="ECO:0007669"/>
    <property type="project" value="InterPro"/>
</dbReference>
<sequence>MHFPVREGLFLRARAFNRAVDGVSFNINPGETLGLVGESGCGKSTLGRCITRLYTPTGGSIHFAGQDITQMRARRLRPLRQDIQMIFQDPMESLNARHTVGDILEEPFIVHRIGDRLWRRKRVAELLNIVGLPARSATRFPFEFSGGQRQRIGIARAIALNPKLVICDEPVSALDVSIQSQILNLLVDLQREFNLAYLFIAHDLAVVKHVSDRVAIMYLGKIVETAASETLYREAAHPYTQSLIAAIPVPDPHRRAQREVLRGDVPSPINPPQGCSFHPRCPRAEPQCSATEPVLAPLADTHLAACHLLARNG</sequence>
<dbReference type="Pfam" id="PF00005">
    <property type="entry name" value="ABC_tran"/>
    <property type="match status" value="1"/>
</dbReference>
<dbReference type="PROSITE" id="PS00211">
    <property type="entry name" value="ABC_TRANSPORTER_1"/>
    <property type="match status" value="1"/>
</dbReference>
<dbReference type="InterPro" id="IPR003593">
    <property type="entry name" value="AAA+_ATPase"/>
</dbReference>
<dbReference type="SUPFAM" id="SSF52540">
    <property type="entry name" value="P-loop containing nucleoside triphosphate hydrolases"/>
    <property type="match status" value="1"/>
</dbReference>
<dbReference type="GO" id="GO:0055085">
    <property type="term" value="P:transmembrane transport"/>
    <property type="evidence" value="ECO:0007669"/>
    <property type="project" value="UniProtKB-ARBA"/>
</dbReference>
<dbReference type="InterPro" id="IPR050319">
    <property type="entry name" value="ABC_transp_ATP-bind"/>
</dbReference>
<dbReference type="CDD" id="cd03257">
    <property type="entry name" value="ABC_NikE_OppD_transporters"/>
    <property type="match status" value="1"/>
</dbReference>
<evidence type="ECO:0000256" key="2">
    <source>
        <dbReference type="ARBA" id="ARBA00022448"/>
    </source>
</evidence>
<dbReference type="Proteomes" id="UP000259273">
    <property type="component" value="Unassembled WGS sequence"/>
</dbReference>
<comment type="similarity">
    <text evidence="1">Belongs to the ABC transporter superfamily.</text>
</comment>
<dbReference type="STRING" id="1121937.GCA_000423125_02623"/>
<dbReference type="Pfam" id="PF08352">
    <property type="entry name" value="oligo_HPY"/>
    <property type="match status" value="1"/>
</dbReference>
<dbReference type="PANTHER" id="PTHR43776">
    <property type="entry name" value="TRANSPORT ATP-BINDING PROTEIN"/>
    <property type="match status" value="1"/>
</dbReference>
<keyword evidence="2" id="KW-0813">Transport</keyword>
<dbReference type="PANTHER" id="PTHR43776:SF7">
    <property type="entry name" value="D,D-DIPEPTIDE TRANSPORT ATP-BINDING PROTEIN DDPF-RELATED"/>
    <property type="match status" value="1"/>
</dbReference>
<dbReference type="AlphaFoldDB" id="A0A3C1KL72"/>
<dbReference type="InterPro" id="IPR003439">
    <property type="entry name" value="ABC_transporter-like_ATP-bd"/>
</dbReference>
<dbReference type="NCBIfam" id="TIGR01727">
    <property type="entry name" value="oligo_HPY"/>
    <property type="match status" value="1"/>
</dbReference>
<evidence type="ECO:0000256" key="3">
    <source>
        <dbReference type="ARBA" id="ARBA00022741"/>
    </source>
</evidence>
<reference evidence="6 7" key="1">
    <citation type="journal article" date="2018" name="Nat. Biotechnol.">
        <title>A standardized bacterial taxonomy based on genome phylogeny substantially revises the tree of life.</title>
        <authorList>
            <person name="Parks D.H."/>
            <person name="Chuvochina M."/>
            <person name="Waite D.W."/>
            <person name="Rinke C."/>
            <person name="Skarshewski A."/>
            <person name="Chaumeil P.A."/>
            <person name="Hugenholtz P."/>
        </authorList>
    </citation>
    <scope>NUCLEOTIDE SEQUENCE [LARGE SCALE GENOMIC DNA]</scope>
    <source>
        <strain evidence="6">UBA9158</strain>
    </source>
</reference>
<evidence type="ECO:0000259" key="5">
    <source>
        <dbReference type="PROSITE" id="PS50893"/>
    </source>
</evidence>
<gene>
    <name evidence="6" type="ORF">DCP75_06465</name>
</gene>
<dbReference type="GO" id="GO:0005524">
    <property type="term" value="F:ATP binding"/>
    <property type="evidence" value="ECO:0007669"/>
    <property type="project" value="UniProtKB-KW"/>
</dbReference>